<dbReference type="OrthoDB" id="5863480at2759"/>
<accession>A0A183GCM8</accession>
<evidence type="ECO:0000313" key="3">
    <source>
        <dbReference type="Proteomes" id="UP000050761"/>
    </source>
</evidence>
<gene>
    <name evidence="2" type="ORF">HPBE_LOCUS19935</name>
</gene>
<protein>
    <submittedName>
        <fullName evidence="4">3',5'-cyclic-AMP phosphodiesterase</fullName>
    </submittedName>
</protein>
<accession>A0A3P8F666</accession>
<keyword evidence="3" id="KW-1185">Reference proteome</keyword>
<feature type="compositionally biased region" description="Basic and acidic residues" evidence="1">
    <location>
        <begin position="23"/>
        <end position="32"/>
    </location>
</feature>
<dbReference type="EMBL" id="UZAH01031733">
    <property type="protein sequence ID" value="VDP17463.1"/>
    <property type="molecule type" value="Genomic_DNA"/>
</dbReference>
<reference evidence="2 3" key="1">
    <citation type="submission" date="2018-11" db="EMBL/GenBank/DDBJ databases">
        <authorList>
            <consortium name="Pathogen Informatics"/>
        </authorList>
    </citation>
    <scope>NUCLEOTIDE SEQUENCE [LARGE SCALE GENOMIC DNA]</scope>
</reference>
<dbReference type="AlphaFoldDB" id="A0A183GCM8"/>
<organism evidence="3 4">
    <name type="scientific">Heligmosomoides polygyrus</name>
    <name type="common">Parasitic roundworm</name>
    <dbReference type="NCBI Taxonomy" id="6339"/>
    <lineage>
        <taxon>Eukaryota</taxon>
        <taxon>Metazoa</taxon>
        <taxon>Ecdysozoa</taxon>
        <taxon>Nematoda</taxon>
        <taxon>Chromadorea</taxon>
        <taxon>Rhabditida</taxon>
        <taxon>Rhabditina</taxon>
        <taxon>Rhabditomorpha</taxon>
        <taxon>Strongyloidea</taxon>
        <taxon>Heligmosomidae</taxon>
        <taxon>Heligmosomoides</taxon>
    </lineage>
</organism>
<evidence type="ECO:0000256" key="1">
    <source>
        <dbReference type="SAM" id="MobiDB-lite"/>
    </source>
</evidence>
<name>A0A183GCM8_HELPZ</name>
<dbReference type="WBParaSite" id="HPBE_0001993601-mRNA-1">
    <property type="protein sequence ID" value="HPBE_0001993601-mRNA-1"/>
    <property type="gene ID" value="HPBE_0001993601"/>
</dbReference>
<sequence length="88" mass="9879">MSVTSFLRRMSVDSDPPKTSSRPSREGRDSPRKATSRRSRLVASIDSARRRFSLQHSHEVFHQLSTTALSGKNRLDISSLPNLEEVGL</sequence>
<dbReference type="Proteomes" id="UP000050761">
    <property type="component" value="Unassembled WGS sequence"/>
</dbReference>
<proteinExistence type="predicted"/>
<evidence type="ECO:0000313" key="4">
    <source>
        <dbReference type="WBParaSite" id="HPBE_0001993601-mRNA-1"/>
    </source>
</evidence>
<feature type="region of interest" description="Disordered" evidence="1">
    <location>
        <begin position="1"/>
        <end position="42"/>
    </location>
</feature>
<evidence type="ECO:0000313" key="2">
    <source>
        <dbReference type="EMBL" id="VDP17463.1"/>
    </source>
</evidence>
<reference evidence="4" key="2">
    <citation type="submission" date="2019-09" db="UniProtKB">
        <authorList>
            <consortium name="WormBaseParasite"/>
        </authorList>
    </citation>
    <scope>IDENTIFICATION</scope>
</reference>